<proteinExistence type="predicted"/>
<keyword evidence="2" id="KW-1185">Reference proteome</keyword>
<reference evidence="2" key="1">
    <citation type="journal article" date="2014" name="Proc. Natl. Acad. Sci. U.S.A.">
        <title>Extensive sampling of basidiomycete genomes demonstrates inadequacy of the white-rot/brown-rot paradigm for wood decay fungi.</title>
        <authorList>
            <person name="Riley R."/>
            <person name="Salamov A.A."/>
            <person name="Brown D.W."/>
            <person name="Nagy L.G."/>
            <person name="Floudas D."/>
            <person name="Held B.W."/>
            <person name="Levasseur A."/>
            <person name="Lombard V."/>
            <person name="Morin E."/>
            <person name="Otillar R."/>
            <person name="Lindquist E.A."/>
            <person name="Sun H."/>
            <person name="LaButti K.M."/>
            <person name="Schmutz J."/>
            <person name="Jabbour D."/>
            <person name="Luo H."/>
            <person name="Baker S.E."/>
            <person name="Pisabarro A.G."/>
            <person name="Walton J.D."/>
            <person name="Blanchette R.A."/>
            <person name="Henrissat B."/>
            <person name="Martin F."/>
            <person name="Cullen D."/>
            <person name="Hibbett D.S."/>
            <person name="Grigoriev I.V."/>
        </authorList>
    </citation>
    <scope>NUCLEOTIDE SEQUENCE [LARGE SCALE GENOMIC DNA]</scope>
    <source>
        <strain evidence="2">FD-172 SS1</strain>
    </source>
</reference>
<dbReference type="EMBL" id="KL198055">
    <property type="protein sequence ID" value="KDQ11761.1"/>
    <property type="molecule type" value="Genomic_DNA"/>
</dbReference>
<gene>
    <name evidence="1" type="ORF">BOTBODRAFT_446089</name>
</gene>
<dbReference type="AlphaFoldDB" id="A0A067MJM6"/>
<dbReference type="InParanoid" id="A0A067MJM6"/>
<name>A0A067MJM6_BOTB1</name>
<organism evidence="1 2">
    <name type="scientific">Botryobasidium botryosum (strain FD-172 SS1)</name>
    <dbReference type="NCBI Taxonomy" id="930990"/>
    <lineage>
        <taxon>Eukaryota</taxon>
        <taxon>Fungi</taxon>
        <taxon>Dikarya</taxon>
        <taxon>Basidiomycota</taxon>
        <taxon>Agaricomycotina</taxon>
        <taxon>Agaricomycetes</taxon>
        <taxon>Cantharellales</taxon>
        <taxon>Botryobasidiaceae</taxon>
        <taxon>Botryobasidium</taxon>
    </lineage>
</organism>
<evidence type="ECO:0000313" key="2">
    <source>
        <dbReference type="Proteomes" id="UP000027195"/>
    </source>
</evidence>
<sequence length="95" mass="10748">MWYLPYECAPGAGLTRPFARIPGHSGRCESPGEIMRFGRGSEAPLAGANPRPVAGVERPGKSIATTRRGVDRAYTRCRARTDEWIVRMQMWWERK</sequence>
<protein>
    <submittedName>
        <fullName evidence="1">Uncharacterized protein</fullName>
    </submittedName>
</protein>
<evidence type="ECO:0000313" key="1">
    <source>
        <dbReference type="EMBL" id="KDQ11761.1"/>
    </source>
</evidence>
<accession>A0A067MJM6</accession>
<dbReference type="HOGENOM" id="CLU_2372506_0_0_1"/>
<dbReference type="Proteomes" id="UP000027195">
    <property type="component" value="Unassembled WGS sequence"/>
</dbReference>